<evidence type="ECO:0000256" key="1">
    <source>
        <dbReference type="SAM" id="SignalP"/>
    </source>
</evidence>
<evidence type="ECO:0000313" key="3">
    <source>
        <dbReference type="Proteomes" id="UP000326268"/>
    </source>
</evidence>
<dbReference type="RefSeq" id="XP_031927580.1">
    <property type="nucleotide sequence ID" value="XM_032072579.1"/>
</dbReference>
<dbReference type="Proteomes" id="UP000326268">
    <property type="component" value="Unassembled WGS sequence"/>
</dbReference>
<gene>
    <name evidence="2" type="ORF">BDV27DRAFT_157805</name>
</gene>
<protein>
    <recommendedName>
        <fullName evidence="4">AA1-like domain-containing protein</fullName>
    </recommendedName>
</protein>
<keyword evidence="1" id="KW-0732">Signal</keyword>
<keyword evidence="3" id="KW-1185">Reference proteome</keyword>
<feature type="signal peptide" evidence="1">
    <location>
        <begin position="1"/>
        <end position="23"/>
    </location>
</feature>
<sequence>MLVHSLTSLLLLVPLATLAQVQTNFVQNLNDIAHVYEKDIQTFTNGQSAQIQCTVVKISIQDAYDKTQYAFTQLQFGDNGHGLAGGSCSAVAIAFNQTAACGIDFFDTPIGPAFACSQTWKTNQKRSDLKLGGFLYQSYQSWELSFS</sequence>
<dbReference type="OrthoDB" id="10356907at2759"/>
<feature type="chain" id="PRO_5024950422" description="AA1-like domain-containing protein" evidence="1">
    <location>
        <begin position="24"/>
        <end position="147"/>
    </location>
</feature>
<dbReference type="EMBL" id="ML737650">
    <property type="protein sequence ID" value="KAE8364499.1"/>
    <property type="molecule type" value="Genomic_DNA"/>
</dbReference>
<reference evidence="2 3" key="1">
    <citation type="submission" date="2019-04" db="EMBL/GenBank/DDBJ databases">
        <title>Friends and foes A comparative genomics studyof 23 Aspergillus species from section Flavi.</title>
        <authorList>
            <consortium name="DOE Joint Genome Institute"/>
            <person name="Kjaerbolling I."/>
            <person name="Vesth T."/>
            <person name="Frisvad J.C."/>
            <person name="Nybo J.L."/>
            <person name="Theobald S."/>
            <person name="Kildgaard S."/>
            <person name="Isbrandt T."/>
            <person name="Kuo A."/>
            <person name="Sato A."/>
            <person name="Lyhne E.K."/>
            <person name="Kogle M.E."/>
            <person name="Wiebenga A."/>
            <person name="Kun R.S."/>
            <person name="Lubbers R.J."/>
            <person name="Makela M.R."/>
            <person name="Barry K."/>
            <person name="Chovatia M."/>
            <person name="Clum A."/>
            <person name="Daum C."/>
            <person name="Haridas S."/>
            <person name="He G."/>
            <person name="LaButti K."/>
            <person name="Lipzen A."/>
            <person name="Mondo S."/>
            <person name="Riley R."/>
            <person name="Salamov A."/>
            <person name="Simmons B.A."/>
            <person name="Magnuson J.K."/>
            <person name="Henrissat B."/>
            <person name="Mortensen U.H."/>
            <person name="Larsen T.O."/>
            <person name="Devries R.P."/>
            <person name="Grigoriev I.V."/>
            <person name="Machida M."/>
            <person name="Baker S.E."/>
            <person name="Andersen M.R."/>
        </authorList>
    </citation>
    <scope>NUCLEOTIDE SEQUENCE [LARGE SCALE GENOMIC DNA]</scope>
    <source>
        <strain evidence="2 3">CBS 763.97</strain>
    </source>
</reference>
<name>A0A5N7A5W2_9EURO</name>
<accession>A0A5N7A5W2</accession>
<dbReference type="AlphaFoldDB" id="A0A5N7A5W2"/>
<organism evidence="2 3">
    <name type="scientific">Aspergillus caelatus</name>
    <dbReference type="NCBI Taxonomy" id="61420"/>
    <lineage>
        <taxon>Eukaryota</taxon>
        <taxon>Fungi</taxon>
        <taxon>Dikarya</taxon>
        <taxon>Ascomycota</taxon>
        <taxon>Pezizomycotina</taxon>
        <taxon>Eurotiomycetes</taxon>
        <taxon>Eurotiomycetidae</taxon>
        <taxon>Eurotiales</taxon>
        <taxon>Aspergillaceae</taxon>
        <taxon>Aspergillus</taxon>
        <taxon>Aspergillus subgen. Circumdati</taxon>
    </lineage>
</organism>
<dbReference type="GeneID" id="43657025"/>
<evidence type="ECO:0008006" key="4">
    <source>
        <dbReference type="Google" id="ProtNLM"/>
    </source>
</evidence>
<evidence type="ECO:0000313" key="2">
    <source>
        <dbReference type="EMBL" id="KAE8364499.1"/>
    </source>
</evidence>
<proteinExistence type="predicted"/>